<dbReference type="RefSeq" id="WP_054650360.1">
    <property type="nucleotide sequence ID" value="NZ_AZFJ01000007.1"/>
</dbReference>
<organism evidence="2 3">
    <name type="scientific">Lacticaseibacillus pantheris DSM 15945 = JCM 12539 = NBRC 106106</name>
    <dbReference type="NCBI Taxonomy" id="1423783"/>
    <lineage>
        <taxon>Bacteria</taxon>
        <taxon>Bacillati</taxon>
        <taxon>Bacillota</taxon>
        <taxon>Bacilli</taxon>
        <taxon>Lactobacillales</taxon>
        <taxon>Lactobacillaceae</taxon>
        <taxon>Lacticaseibacillus</taxon>
    </lineage>
</organism>
<reference evidence="2 3" key="1">
    <citation type="journal article" date="2015" name="Genome Announc.">
        <title>Expanding the biotechnology potential of lactobacilli through comparative genomics of 213 strains and associated genera.</title>
        <authorList>
            <person name="Sun Z."/>
            <person name="Harris H.M."/>
            <person name="McCann A."/>
            <person name="Guo C."/>
            <person name="Argimon S."/>
            <person name="Zhang W."/>
            <person name="Yang X."/>
            <person name="Jeffery I.B."/>
            <person name="Cooney J.C."/>
            <person name="Kagawa T.F."/>
            <person name="Liu W."/>
            <person name="Song Y."/>
            <person name="Salvetti E."/>
            <person name="Wrobel A."/>
            <person name="Rasinkangas P."/>
            <person name="Parkhill J."/>
            <person name="Rea M.C."/>
            <person name="O'Sullivan O."/>
            <person name="Ritari J."/>
            <person name="Douillard F.P."/>
            <person name="Paul Ross R."/>
            <person name="Yang R."/>
            <person name="Briner A.E."/>
            <person name="Felis G.E."/>
            <person name="de Vos W.M."/>
            <person name="Barrangou R."/>
            <person name="Klaenhammer T.R."/>
            <person name="Caufield P.W."/>
            <person name="Cui Y."/>
            <person name="Zhang H."/>
            <person name="O'Toole P.W."/>
        </authorList>
    </citation>
    <scope>NUCLEOTIDE SEQUENCE [LARGE SCALE GENOMIC DNA]</scope>
    <source>
        <strain evidence="2 3">DSM 15945</strain>
    </source>
</reference>
<evidence type="ECO:0000313" key="2">
    <source>
        <dbReference type="EMBL" id="KRL88096.1"/>
    </source>
</evidence>
<name>A0A0R1U4B4_9LACO</name>
<proteinExistence type="predicted"/>
<protein>
    <submittedName>
        <fullName evidence="2">Uncharacterized protein</fullName>
    </submittedName>
</protein>
<keyword evidence="1" id="KW-0472">Membrane</keyword>
<dbReference type="PATRIC" id="fig|1423783.4.peg.298"/>
<comment type="caution">
    <text evidence="2">The sequence shown here is derived from an EMBL/GenBank/DDBJ whole genome shotgun (WGS) entry which is preliminary data.</text>
</comment>
<gene>
    <name evidence="2" type="ORF">FC50_GL000287</name>
</gene>
<dbReference type="OrthoDB" id="9909557at2"/>
<evidence type="ECO:0000313" key="3">
    <source>
        <dbReference type="Proteomes" id="UP000051922"/>
    </source>
</evidence>
<keyword evidence="1" id="KW-0812">Transmembrane</keyword>
<evidence type="ECO:0000256" key="1">
    <source>
        <dbReference type="SAM" id="Phobius"/>
    </source>
</evidence>
<keyword evidence="3" id="KW-1185">Reference proteome</keyword>
<dbReference type="AlphaFoldDB" id="A0A0R1U4B4"/>
<keyword evidence="1" id="KW-1133">Transmembrane helix</keyword>
<dbReference type="STRING" id="1423783.FC50_GL000287"/>
<dbReference type="EMBL" id="AZFJ01000007">
    <property type="protein sequence ID" value="KRL88096.1"/>
    <property type="molecule type" value="Genomic_DNA"/>
</dbReference>
<dbReference type="Proteomes" id="UP000051922">
    <property type="component" value="Unassembled WGS sequence"/>
</dbReference>
<sequence>MAQDKQEGSQQAAQSTKRPWSKARKVWTSVVAVVVVVAAIAGFFGWRQHNAKAKFADHVYLVTLAVDGKSSNAQSEVFAFGKYDKKQVAFMDLNYFYYINKSYLRKVQAATAKQYDESYKLNGNQITITGKNFKYDFKPYTSTKQVETYGAKRNQYSGKFVYTIKKSGKTKTYKGTYKLRDMGTTDEWFKTIGKYLNTKSTSPATSSSSSSK</sequence>
<feature type="transmembrane region" description="Helical" evidence="1">
    <location>
        <begin position="26"/>
        <end position="46"/>
    </location>
</feature>
<accession>A0A0R1U4B4</accession>